<keyword evidence="2" id="KW-1185">Reference proteome</keyword>
<comment type="caution">
    <text evidence="1">The sequence shown here is derived from an EMBL/GenBank/DDBJ whole genome shotgun (WGS) entry which is preliminary data.</text>
</comment>
<protein>
    <submittedName>
        <fullName evidence="1">Uncharacterized protein</fullName>
    </submittedName>
</protein>
<reference evidence="1" key="2">
    <citation type="journal article" date="2023" name="Int. J. Mol. Sci.">
        <title>De Novo Assembly and Annotation of 11 Diverse Shrub Willow (Salix) Genomes Reveals Novel Gene Organization in Sex-Linked Regions.</title>
        <authorList>
            <person name="Hyden B."/>
            <person name="Feng K."/>
            <person name="Yates T.B."/>
            <person name="Jawdy S."/>
            <person name="Cereghino C."/>
            <person name="Smart L.B."/>
            <person name="Muchero W."/>
        </authorList>
    </citation>
    <scope>NUCLEOTIDE SEQUENCE</scope>
    <source>
        <tissue evidence="1">Shoot tip</tissue>
    </source>
</reference>
<name>A0A9Q0Q6K4_9ROSI</name>
<evidence type="ECO:0000313" key="2">
    <source>
        <dbReference type="Proteomes" id="UP001151752"/>
    </source>
</evidence>
<organism evidence="1 2">
    <name type="scientific">Salix koriyanagi</name>
    <dbReference type="NCBI Taxonomy" id="2511006"/>
    <lineage>
        <taxon>Eukaryota</taxon>
        <taxon>Viridiplantae</taxon>
        <taxon>Streptophyta</taxon>
        <taxon>Embryophyta</taxon>
        <taxon>Tracheophyta</taxon>
        <taxon>Spermatophyta</taxon>
        <taxon>Magnoliopsida</taxon>
        <taxon>eudicotyledons</taxon>
        <taxon>Gunneridae</taxon>
        <taxon>Pentapetalae</taxon>
        <taxon>rosids</taxon>
        <taxon>fabids</taxon>
        <taxon>Malpighiales</taxon>
        <taxon>Salicaceae</taxon>
        <taxon>Saliceae</taxon>
        <taxon>Salix</taxon>
    </lineage>
</organism>
<proteinExistence type="predicted"/>
<gene>
    <name evidence="1" type="ORF">OIU74_012178</name>
</gene>
<dbReference type="AlphaFoldDB" id="A0A9Q0Q6K4"/>
<evidence type="ECO:0000313" key="1">
    <source>
        <dbReference type="EMBL" id="KAJ6700777.1"/>
    </source>
</evidence>
<accession>A0A9Q0Q6K4</accession>
<dbReference type="Proteomes" id="UP001151752">
    <property type="component" value="Chromosome 1"/>
</dbReference>
<dbReference type="EMBL" id="JAPFFM010000016">
    <property type="protein sequence ID" value="KAJ6700777.1"/>
    <property type="molecule type" value="Genomic_DNA"/>
</dbReference>
<reference evidence="1" key="1">
    <citation type="submission" date="2022-11" db="EMBL/GenBank/DDBJ databases">
        <authorList>
            <person name="Hyden B.L."/>
            <person name="Feng K."/>
            <person name="Yates T."/>
            <person name="Jawdy S."/>
            <person name="Smart L.B."/>
            <person name="Muchero W."/>
        </authorList>
    </citation>
    <scope>NUCLEOTIDE SEQUENCE</scope>
    <source>
        <tissue evidence="1">Shoot tip</tissue>
    </source>
</reference>
<sequence>MKNNTKVCIFMNIYLERKLEKSKTDSMDKPIITMKQIQHIKSSIYRRKINQLKNPLSNITEKIIMD</sequence>